<evidence type="ECO:0000259" key="4">
    <source>
        <dbReference type="Pfam" id="PF14541"/>
    </source>
</evidence>
<dbReference type="GO" id="GO:0005576">
    <property type="term" value="C:extracellular region"/>
    <property type="evidence" value="ECO:0007669"/>
    <property type="project" value="TreeGrafter"/>
</dbReference>
<dbReference type="EMBL" id="CM017325">
    <property type="protein sequence ID" value="KAE8055783.1"/>
    <property type="molecule type" value="Genomic_DNA"/>
</dbReference>
<dbReference type="InterPro" id="IPR032799">
    <property type="entry name" value="TAXi_C"/>
</dbReference>
<keyword evidence="3" id="KW-0732">Signal</keyword>
<accession>A0A5N6R5T8</accession>
<proteinExistence type="predicted"/>
<feature type="chain" id="PRO_5024451761" description="Xylanase inhibitor C-terminal domain-containing protein" evidence="3">
    <location>
        <begin position="25"/>
        <end position="243"/>
    </location>
</feature>
<evidence type="ECO:0000313" key="5">
    <source>
        <dbReference type="EMBL" id="KAE8055783.1"/>
    </source>
</evidence>
<keyword evidence="6" id="KW-1185">Reference proteome</keyword>
<dbReference type="AlphaFoldDB" id="A0A5N6R5T8"/>
<dbReference type="GO" id="GO:0006508">
    <property type="term" value="P:proteolysis"/>
    <property type="evidence" value="ECO:0007669"/>
    <property type="project" value="UniProtKB-KW"/>
</dbReference>
<dbReference type="PANTHER" id="PTHR47967:SF125">
    <property type="entry name" value="PEPTIDASE A1 DOMAIN-CONTAINING PROTEIN"/>
    <property type="match status" value="1"/>
</dbReference>
<evidence type="ECO:0000256" key="2">
    <source>
        <dbReference type="ARBA" id="ARBA00022801"/>
    </source>
</evidence>
<keyword evidence="1" id="KW-0645">Protease</keyword>
<dbReference type="Pfam" id="PF14541">
    <property type="entry name" value="TAXi_C"/>
    <property type="match status" value="1"/>
</dbReference>
<feature type="domain" description="Xylanase inhibitor C-terminal" evidence="4">
    <location>
        <begin position="169"/>
        <end position="235"/>
    </location>
</feature>
<dbReference type="Proteomes" id="UP000327013">
    <property type="component" value="Chromosome 5"/>
</dbReference>
<dbReference type="Gene3D" id="2.40.70.10">
    <property type="entry name" value="Acid Proteases"/>
    <property type="match status" value="1"/>
</dbReference>
<gene>
    <name evidence="5" type="ORF">FH972_012605</name>
</gene>
<dbReference type="InterPro" id="IPR021109">
    <property type="entry name" value="Peptidase_aspartic_dom_sf"/>
</dbReference>
<feature type="signal peptide" evidence="3">
    <location>
        <begin position="1"/>
        <end position="24"/>
    </location>
</feature>
<organism evidence="5 6">
    <name type="scientific">Carpinus fangiana</name>
    <dbReference type="NCBI Taxonomy" id="176857"/>
    <lineage>
        <taxon>Eukaryota</taxon>
        <taxon>Viridiplantae</taxon>
        <taxon>Streptophyta</taxon>
        <taxon>Embryophyta</taxon>
        <taxon>Tracheophyta</taxon>
        <taxon>Spermatophyta</taxon>
        <taxon>Magnoliopsida</taxon>
        <taxon>eudicotyledons</taxon>
        <taxon>Gunneridae</taxon>
        <taxon>Pentapetalae</taxon>
        <taxon>rosids</taxon>
        <taxon>fabids</taxon>
        <taxon>Fagales</taxon>
        <taxon>Betulaceae</taxon>
        <taxon>Carpinus</taxon>
    </lineage>
</organism>
<keyword evidence="2" id="KW-0378">Hydrolase</keyword>
<sequence>MATMIILGFLSSLSNLLLLGHVVGKPSANGLTIKLIHIDSPASHLYPGNITFIERTQRLVNQSKARAAAAAGYLSIHPNEAIRAPIAVQAKAIYICEPPFPNRLSTTYRPLPLVMCTHPTNRGKWDIWVGMGIRSFVNQIEDMSHGTFSYCLKFNDGHALDTYISVPEGFRDLPNMTFHLRNAELEVAPQGTFVVKQLDSGEEVFCLAIATTLGAYQQTNQKFIYDITRKQLQFAPEDCAQNA</sequence>
<dbReference type="OrthoDB" id="1072226at2759"/>
<dbReference type="GO" id="GO:0008233">
    <property type="term" value="F:peptidase activity"/>
    <property type="evidence" value="ECO:0007669"/>
    <property type="project" value="UniProtKB-KW"/>
</dbReference>
<dbReference type="InterPro" id="IPR051708">
    <property type="entry name" value="Plant_Aspart_Prot_A1"/>
</dbReference>
<evidence type="ECO:0000256" key="3">
    <source>
        <dbReference type="SAM" id="SignalP"/>
    </source>
</evidence>
<reference evidence="5 6" key="1">
    <citation type="submission" date="2019-06" db="EMBL/GenBank/DDBJ databases">
        <title>A chromosomal-level reference genome of Carpinus fangiana (Coryloideae, Betulaceae).</title>
        <authorList>
            <person name="Yang X."/>
            <person name="Wang Z."/>
            <person name="Zhang L."/>
            <person name="Hao G."/>
            <person name="Liu J."/>
            <person name="Yang Y."/>
        </authorList>
    </citation>
    <scope>NUCLEOTIDE SEQUENCE [LARGE SCALE GENOMIC DNA]</scope>
    <source>
        <strain evidence="5">Cfa_2016G</strain>
        <tissue evidence="5">Leaf</tissue>
    </source>
</reference>
<dbReference type="PANTHER" id="PTHR47967">
    <property type="entry name" value="OS07G0603500 PROTEIN-RELATED"/>
    <property type="match status" value="1"/>
</dbReference>
<name>A0A5N6R5T8_9ROSI</name>
<evidence type="ECO:0000313" key="6">
    <source>
        <dbReference type="Proteomes" id="UP000327013"/>
    </source>
</evidence>
<dbReference type="SUPFAM" id="SSF50630">
    <property type="entry name" value="Acid proteases"/>
    <property type="match status" value="1"/>
</dbReference>
<evidence type="ECO:0000256" key="1">
    <source>
        <dbReference type="ARBA" id="ARBA00022670"/>
    </source>
</evidence>
<protein>
    <recommendedName>
        <fullName evidence="4">Xylanase inhibitor C-terminal domain-containing protein</fullName>
    </recommendedName>
</protein>